<dbReference type="InterPro" id="IPR038762">
    <property type="entry name" value="ABM_predict"/>
</dbReference>
<keyword evidence="1" id="KW-0472">Membrane</keyword>
<dbReference type="HOGENOM" id="CLU_075307_0_0_0"/>
<keyword evidence="4" id="KW-1185">Reference proteome</keyword>
<accession>E8UBC3</accession>
<dbReference type="Gene3D" id="3.30.70.100">
    <property type="match status" value="1"/>
</dbReference>
<dbReference type="PANTHER" id="PTHR40057:SF1">
    <property type="entry name" value="SLR1162 PROTEIN"/>
    <property type="match status" value="1"/>
</dbReference>
<dbReference type="Pfam" id="PF03992">
    <property type="entry name" value="ABM"/>
    <property type="match status" value="1"/>
</dbReference>
<dbReference type="eggNOG" id="COG3224">
    <property type="taxonomic scope" value="Bacteria"/>
</dbReference>
<keyword evidence="1" id="KW-1133">Transmembrane helix</keyword>
<keyword evidence="1" id="KW-0812">Transmembrane</keyword>
<dbReference type="KEGG" id="dmr:Deima_2732"/>
<dbReference type="InterPro" id="IPR011008">
    <property type="entry name" value="Dimeric_a/b-barrel"/>
</dbReference>
<keyword evidence="3" id="KW-0560">Oxidoreductase</keyword>
<evidence type="ECO:0000313" key="4">
    <source>
        <dbReference type="Proteomes" id="UP000008635"/>
    </source>
</evidence>
<dbReference type="GO" id="GO:0004497">
    <property type="term" value="F:monooxygenase activity"/>
    <property type="evidence" value="ECO:0007669"/>
    <property type="project" value="UniProtKB-KW"/>
</dbReference>
<keyword evidence="3" id="KW-0503">Monooxygenase</keyword>
<dbReference type="AlphaFoldDB" id="E8UBC3"/>
<gene>
    <name evidence="3" type="ordered locus">Deima_2732</name>
</gene>
<reference evidence="4" key="2">
    <citation type="submission" date="2011-01" db="EMBL/GenBank/DDBJ databases">
        <title>The complete genome of Deinococcus maricopensis DSM 21211.</title>
        <authorList>
            <consortium name="US DOE Joint Genome Institute (JGI-PGF)"/>
            <person name="Lucas S."/>
            <person name="Copeland A."/>
            <person name="Lapidus A."/>
            <person name="Goodwin L."/>
            <person name="Pitluck S."/>
            <person name="Kyrpides N."/>
            <person name="Mavromatis K."/>
            <person name="Pagani I."/>
            <person name="Ivanova N."/>
            <person name="Ovchinnikova G."/>
            <person name="Zeytun A."/>
            <person name="Detter J.C."/>
            <person name="Han C."/>
            <person name="Land M."/>
            <person name="Hauser L."/>
            <person name="Markowitz V."/>
            <person name="Cheng J.-F."/>
            <person name="Hugenholtz P."/>
            <person name="Woyke T."/>
            <person name="Wu D."/>
            <person name="Pukall R."/>
            <person name="Gehrich-Schroeter G."/>
            <person name="Brambilla E."/>
            <person name="Klenk H.-P."/>
            <person name="Eisen J.A."/>
        </authorList>
    </citation>
    <scope>NUCLEOTIDE SEQUENCE [LARGE SCALE GENOMIC DNA]</scope>
    <source>
        <strain evidence="4">DSM 21211 / LMG 22137 / NRRL B-23946 / LB-34</strain>
    </source>
</reference>
<evidence type="ECO:0000259" key="2">
    <source>
        <dbReference type="Pfam" id="PF03992"/>
    </source>
</evidence>
<evidence type="ECO:0000256" key="1">
    <source>
        <dbReference type="SAM" id="Phobius"/>
    </source>
</evidence>
<dbReference type="SUPFAM" id="SSF54909">
    <property type="entry name" value="Dimeric alpha+beta barrel"/>
    <property type="match status" value="1"/>
</dbReference>
<name>E8UBC3_DEIML</name>
<dbReference type="RefSeq" id="WP_013557866.1">
    <property type="nucleotide sequence ID" value="NC_014958.1"/>
</dbReference>
<reference evidence="3 4" key="1">
    <citation type="journal article" date="2011" name="Stand. Genomic Sci.">
        <title>Complete genome sequence of Deinococcus maricopensis type strain (LB-34).</title>
        <authorList>
            <person name="Pukall R."/>
            <person name="Zeytun A."/>
            <person name="Lucas S."/>
            <person name="Lapidus A."/>
            <person name="Hammon N."/>
            <person name="Deshpande S."/>
            <person name="Nolan M."/>
            <person name="Cheng J.F."/>
            <person name="Pitluck S."/>
            <person name="Liolios K."/>
            <person name="Pagani I."/>
            <person name="Mikhailova N."/>
            <person name="Ivanova N."/>
            <person name="Mavromatis K."/>
            <person name="Pati A."/>
            <person name="Tapia R."/>
            <person name="Han C."/>
            <person name="Goodwin L."/>
            <person name="Chen A."/>
            <person name="Palaniappan K."/>
            <person name="Land M."/>
            <person name="Hauser L."/>
            <person name="Chang Y.J."/>
            <person name="Jeffries C.D."/>
            <person name="Brambilla E.M."/>
            <person name="Rohde M."/>
            <person name="Goker M."/>
            <person name="Detter J.C."/>
            <person name="Woyke T."/>
            <person name="Bristow J."/>
            <person name="Eisen J.A."/>
            <person name="Markowitz V."/>
            <person name="Hugenholtz P."/>
            <person name="Kyrpides N.C."/>
            <person name="Klenk H.P."/>
        </authorList>
    </citation>
    <scope>NUCLEOTIDE SEQUENCE [LARGE SCALE GENOMIC DNA]</scope>
    <source>
        <strain evidence="4">DSM 21211 / LMG 22137 / NRRL B-23946 / LB-34</strain>
    </source>
</reference>
<dbReference type="EMBL" id="CP002454">
    <property type="protein sequence ID" value="ADV68362.1"/>
    <property type="molecule type" value="Genomic_DNA"/>
</dbReference>
<evidence type="ECO:0000313" key="3">
    <source>
        <dbReference type="EMBL" id="ADV68362.1"/>
    </source>
</evidence>
<feature type="transmembrane region" description="Helical" evidence="1">
    <location>
        <begin position="149"/>
        <end position="169"/>
    </location>
</feature>
<proteinExistence type="predicted"/>
<feature type="domain" description="ABM" evidence="2">
    <location>
        <begin position="8"/>
        <end position="82"/>
    </location>
</feature>
<dbReference type="OrthoDB" id="1494254at2"/>
<dbReference type="STRING" id="709986.Deima_2732"/>
<organism evidence="3 4">
    <name type="scientific">Deinococcus maricopensis (strain DSM 21211 / LMG 22137 / NRRL B-23946 / LB-34)</name>
    <dbReference type="NCBI Taxonomy" id="709986"/>
    <lineage>
        <taxon>Bacteria</taxon>
        <taxon>Thermotogati</taxon>
        <taxon>Deinococcota</taxon>
        <taxon>Deinococci</taxon>
        <taxon>Deinococcales</taxon>
        <taxon>Deinococcaceae</taxon>
        <taxon>Deinococcus</taxon>
    </lineage>
</organism>
<sequence precursor="true">MTETERDPVTIVVRRRVRPGRVEAFETMITELILLLSRAPGHVGTGVIRPQTPDGEYTLVVRFDNVRHAADWETSTTRAEWLERLHPLLDGETRIEHQPGLEFWFTPPSAPALRQPPRWKMVVLTVAALYPLQLLLNLLIGAQLAHLPLAVRLLILAVAVVMLMTYVVMPRITHAARRWLAH</sequence>
<protein>
    <submittedName>
        <fullName evidence="3">Antibiotic biosynthesis monooxygenase</fullName>
    </submittedName>
</protein>
<dbReference type="PANTHER" id="PTHR40057">
    <property type="entry name" value="SLR1162 PROTEIN"/>
    <property type="match status" value="1"/>
</dbReference>
<dbReference type="Proteomes" id="UP000008635">
    <property type="component" value="Chromosome"/>
</dbReference>
<feature type="transmembrane region" description="Helical" evidence="1">
    <location>
        <begin position="121"/>
        <end position="143"/>
    </location>
</feature>
<dbReference type="InterPro" id="IPR007138">
    <property type="entry name" value="ABM_dom"/>
</dbReference>